<dbReference type="InterPro" id="IPR000485">
    <property type="entry name" value="AsnC-type_HTH_dom"/>
</dbReference>
<feature type="domain" description="HTH asnC-type" evidence="4">
    <location>
        <begin position="1"/>
        <end position="87"/>
    </location>
</feature>
<dbReference type="InterPro" id="IPR036390">
    <property type="entry name" value="WH_DNA-bd_sf"/>
</dbReference>
<dbReference type="InterPro" id="IPR011008">
    <property type="entry name" value="Dimeric_a/b-barrel"/>
</dbReference>
<dbReference type="PROSITE" id="PS00519">
    <property type="entry name" value="HTH_ASNC_1"/>
    <property type="match status" value="1"/>
</dbReference>
<dbReference type="Proteomes" id="UP001149411">
    <property type="component" value="Unassembled WGS sequence"/>
</dbReference>
<dbReference type="InterPro" id="IPR050684">
    <property type="entry name" value="HTH-Siroheme_Decarb"/>
</dbReference>
<comment type="caution">
    <text evidence="5">The sequence shown here is derived from an EMBL/GenBank/DDBJ whole genome shotgun (WGS) entry which is preliminary data.</text>
</comment>
<reference evidence="5" key="1">
    <citation type="submission" date="2022-09" db="EMBL/GenBank/DDBJ databases">
        <title>Haloadaptaus new haloarchaeum isolated from saline soil.</title>
        <authorList>
            <person name="Duran-Viseras A."/>
            <person name="Sanchez-Porro C."/>
            <person name="Ventosa A."/>
        </authorList>
    </citation>
    <scope>NUCLEOTIDE SEQUENCE</scope>
    <source>
        <strain evidence="5">F3-133</strain>
    </source>
</reference>
<dbReference type="SUPFAM" id="SSF46785">
    <property type="entry name" value="Winged helix' DNA-binding domain"/>
    <property type="match status" value="1"/>
</dbReference>
<dbReference type="InterPro" id="IPR019885">
    <property type="entry name" value="Tscrpt_reg_HTH_AsnC-type_CS"/>
</dbReference>
<evidence type="ECO:0000256" key="3">
    <source>
        <dbReference type="ARBA" id="ARBA00023163"/>
    </source>
</evidence>
<dbReference type="GO" id="GO:0043565">
    <property type="term" value="F:sequence-specific DNA binding"/>
    <property type="evidence" value="ECO:0007669"/>
    <property type="project" value="InterPro"/>
</dbReference>
<dbReference type="PANTHER" id="PTHR43413:SF4">
    <property type="entry name" value="HTH-TYPE TRANSCRIPTIONAL REGULATOR LYSM"/>
    <property type="match status" value="1"/>
</dbReference>
<protein>
    <submittedName>
        <fullName evidence="5">Lrp/AsnC family transcriptional regulator</fullName>
    </submittedName>
</protein>
<evidence type="ECO:0000313" key="5">
    <source>
        <dbReference type="EMBL" id="MCX2819190.1"/>
    </source>
</evidence>
<organism evidence="5 6">
    <name type="scientific">Halorutilus salinus</name>
    <dbReference type="NCBI Taxonomy" id="2487751"/>
    <lineage>
        <taxon>Archaea</taxon>
        <taxon>Methanobacteriati</taxon>
        <taxon>Methanobacteriota</taxon>
        <taxon>Stenosarchaea group</taxon>
        <taxon>Halobacteria</taxon>
        <taxon>Halorutilales</taxon>
        <taxon>Halorutilaceae</taxon>
        <taxon>Halorutilus</taxon>
    </lineage>
</organism>
<keyword evidence="3" id="KW-0804">Transcription</keyword>
<dbReference type="SUPFAM" id="SSF54909">
    <property type="entry name" value="Dimeric alpha+beta barrel"/>
    <property type="match status" value="1"/>
</dbReference>
<dbReference type="EMBL" id="RKLV01000006">
    <property type="protein sequence ID" value="MCX2819190.1"/>
    <property type="molecule type" value="Genomic_DNA"/>
</dbReference>
<sequence length="136" mass="15426">MDETDSRILEVLKRDARKPYTEVAEEVGTSEGTVRNRVESMVDDGVIRRFTVSTSVGNVRAMIEVEVDVDVETSDVSDRVVDWDGVDFVWEVSGDEDMIVVVDVADTSEVNDLITRMRQQEETVSTRTRLILDERI</sequence>
<dbReference type="Gene3D" id="3.30.70.920">
    <property type="match status" value="1"/>
</dbReference>
<dbReference type="Pfam" id="PF01037">
    <property type="entry name" value="AsnC_trans_reg"/>
    <property type="match status" value="1"/>
</dbReference>
<name>A0A9Q4C514_9EURY</name>
<keyword evidence="1" id="KW-0805">Transcription regulation</keyword>
<dbReference type="InterPro" id="IPR011991">
    <property type="entry name" value="ArsR-like_HTH"/>
</dbReference>
<keyword evidence="6" id="KW-1185">Reference proteome</keyword>
<proteinExistence type="predicted"/>
<dbReference type="AlphaFoldDB" id="A0A9Q4C514"/>
<dbReference type="PRINTS" id="PR00033">
    <property type="entry name" value="HTHASNC"/>
</dbReference>
<dbReference type="InterPro" id="IPR019888">
    <property type="entry name" value="Tscrpt_reg_AsnC-like"/>
</dbReference>
<dbReference type="CDD" id="cd00090">
    <property type="entry name" value="HTH_ARSR"/>
    <property type="match status" value="1"/>
</dbReference>
<evidence type="ECO:0000313" key="6">
    <source>
        <dbReference type="Proteomes" id="UP001149411"/>
    </source>
</evidence>
<dbReference type="SMART" id="SM00344">
    <property type="entry name" value="HTH_ASNC"/>
    <property type="match status" value="1"/>
</dbReference>
<dbReference type="RefSeq" id="WP_266087255.1">
    <property type="nucleotide sequence ID" value="NZ_RKLV01000006.1"/>
</dbReference>
<evidence type="ECO:0000256" key="2">
    <source>
        <dbReference type="ARBA" id="ARBA00023125"/>
    </source>
</evidence>
<dbReference type="Gene3D" id="1.10.10.10">
    <property type="entry name" value="Winged helix-like DNA-binding domain superfamily/Winged helix DNA-binding domain"/>
    <property type="match status" value="1"/>
</dbReference>
<dbReference type="InterPro" id="IPR036388">
    <property type="entry name" value="WH-like_DNA-bd_sf"/>
</dbReference>
<evidence type="ECO:0000256" key="1">
    <source>
        <dbReference type="ARBA" id="ARBA00023015"/>
    </source>
</evidence>
<dbReference type="InterPro" id="IPR019887">
    <property type="entry name" value="Tscrpt_reg_AsnC/Lrp_C"/>
</dbReference>
<dbReference type="Pfam" id="PF13404">
    <property type="entry name" value="HTH_AsnC-type"/>
    <property type="match status" value="1"/>
</dbReference>
<evidence type="ECO:0000259" key="4">
    <source>
        <dbReference type="PROSITE" id="PS50956"/>
    </source>
</evidence>
<dbReference type="PROSITE" id="PS50956">
    <property type="entry name" value="HTH_ASNC_2"/>
    <property type="match status" value="1"/>
</dbReference>
<dbReference type="PANTHER" id="PTHR43413">
    <property type="entry name" value="TRANSCRIPTIONAL REGULATOR, ASNC FAMILY"/>
    <property type="match status" value="1"/>
</dbReference>
<gene>
    <name evidence="5" type="ORF">EGH25_07470</name>
</gene>
<accession>A0A9Q4C514</accession>
<keyword evidence="2" id="KW-0238">DNA-binding</keyword>